<comment type="caution">
    <text evidence="1">The sequence shown here is derived from an EMBL/GenBank/DDBJ whole genome shotgun (WGS) entry which is preliminary data.</text>
</comment>
<evidence type="ECO:0000313" key="2">
    <source>
        <dbReference type="Proteomes" id="UP000250831"/>
    </source>
</evidence>
<proteinExistence type="predicted"/>
<protein>
    <submittedName>
        <fullName evidence="1">Uncharacterized protein</fullName>
    </submittedName>
</protein>
<gene>
    <name evidence="1" type="ORF">DCO56_07370</name>
</gene>
<organism evidence="1 2">
    <name type="scientific">Sphingobacterium athyrii</name>
    <dbReference type="NCBI Taxonomy" id="2152717"/>
    <lineage>
        <taxon>Bacteria</taxon>
        <taxon>Pseudomonadati</taxon>
        <taxon>Bacteroidota</taxon>
        <taxon>Sphingobacteriia</taxon>
        <taxon>Sphingobacteriales</taxon>
        <taxon>Sphingobacteriaceae</taxon>
        <taxon>Sphingobacterium</taxon>
    </lineage>
</organism>
<name>A0A363NVL9_9SPHI</name>
<sequence length="60" mass="6904">MDWFHNFKLQLVINDRGEILNVLIMAWTQDLCFAIVPCLLRCIFVSGSGCIRGESDMSPW</sequence>
<keyword evidence="2" id="KW-1185">Reference proteome</keyword>
<dbReference type="Proteomes" id="UP000250831">
    <property type="component" value="Unassembled WGS sequence"/>
</dbReference>
<dbReference type="AlphaFoldDB" id="A0A363NVL9"/>
<reference evidence="1 2" key="1">
    <citation type="submission" date="2018-04" db="EMBL/GenBank/DDBJ databases">
        <title>Sphingobacterium sp. M46 Genome.</title>
        <authorList>
            <person name="Cheng J."/>
            <person name="Li Y."/>
        </authorList>
    </citation>
    <scope>NUCLEOTIDE SEQUENCE [LARGE SCALE GENOMIC DNA]</scope>
    <source>
        <strain evidence="1 2">M46</strain>
    </source>
</reference>
<evidence type="ECO:0000313" key="1">
    <source>
        <dbReference type="EMBL" id="PUV24780.1"/>
    </source>
</evidence>
<accession>A0A363NVL9</accession>
<dbReference type="EMBL" id="QCXX01000002">
    <property type="protein sequence ID" value="PUV24780.1"/>
    <property type="molecule type" value="Genomic_DNA"/>
</dbReference>